<dbReference type="Pfam" id="PF10118">
    <property type="entry name" value="Metal_hydrol"/>
    <property type="match status" value="1"/>
</dbReference>
<sequence length="316" mass="36286">MTDLVIRKLPWTFDDTVPFQWQPANPMFGIFGNLFTFFAVPFEQYIINALRDAKDRVTDPKVAEEMEAFVRQEGQHSWAHRKHMNTLIKQYPGLKETQREVTDLFDSLLASRSTEFHVSYVANIEATFTPLFKVFLDHRDSIFGGGDPRIASLILWHFVEEIEHRSSGLIICDHLTRHRWSRSRYTFATAKHVMSVVEAIAHGFDRHVPATDRGGLSAHRTMTSGVVVTELKRRLRLRFVGPSRKVLPPSMFHDVPSRELVAMILRLIMSQAPYHNPADQPLPQWAAVWMAEYERGVDMTTFFDAPAKAAAPPDRD</sequence>
<dbReference type="Proteomes" id="UP001055171">
    <property type="component" value="Chromosome"/>
</dbReference>
<dbReference type="PANTHER" id="PTHR39456">
    <property type="entry name" value="METAL-DEPENDENT HYDROLASE"/>
    <property type="match status" value="1"/>
</dbReference>
<evidence type="ECO:0000313" key="1">
    <source>
        <dbReference type="EMBL" id="ULP41044.1"/>
    </source>
</evidence>
<keyword evidence="1" id="KW-0378">Hydrolase</keyword>
<name>A0ABY3UUX5_MYCLN</name>
<dbReference type="EMBL" id="CP092423">
    <property type="protein sequence ID" value="ULP41044.1"/>
    <property type="molecule type" value="Genomic_DNA"/>
</dbReference>
<protein>
    <submittedName>
        <fullName evidence="1">Metal-dependent hydrolase</fullName>
    </submittedName>
</protein>
<organism evidence="1 2">
    <name type="scientific">Mycobacterium lentiflavum</name>
    <dbReference type="NCBI Taxonomy" id="141349"/>
    <lineage>
        <taxon>Bacteria</taxon>
        <taxon>Bacillati</taxon>
        <taxon>Actinomycetota</taxon>
        <taxon>Actinomycetes</taxon>
        <taxon>Mycobacteriales</taxon>
        <taxon>Mycobacteriaceae</taxon>
        <taxon>Mycobacterium</taxon>
        <taxon>Mycobacterium simiae complex</taxon>
    </lineage>
</organism>
<dbReference type="RefSeq" id="WP_239720591.1">
    <property type="nucleotide sequence ID" value="NZ_CP092423.2"/>
</dbReference>
<evidence type="ECO:0000313" key="2">
    <source>
        <dbReference type="Proteomes" id="UP001055171"/>
    </source>
</evidence>
<dbReference type="PANTHER" id="PTHR39456:SF1">
    <property type="entry name" value="METAL-DEPENDENT HYDROLASE"/>
    <property type="match status" value="1"/>
</dbReference>
<proteinExistence type="predicted"/>
<gene>
    <name evidence="1" type="ORF">MJO58_19350</name>
</gene>
<keyword evidence="2" id="KW-1185">Reference proteome</keyword>
<dbReference type="GO" id="GO:0016787">
    <property type="term" value="F:hydrolase activity"/>
    <property type="evidence" value="ECO:0007669"/>
    <property type="project" value="UniProtKB-KW"/>
</dbReference>
<reference evidence="1" key="1">
    <citation type="submission" date="2022-08" db="EMBL/GenBank/DDBJ databases">
        <title>Complete genome sequence of 14 non-tuberculosis mycobacteria type-strains.</title>
        <authorList>
            <person name="Igarashi Y."/>
            <person name="Osugi A."/>
            <person name="Mitarai S."/>
        </authorList>
    </citation>
    <scope>NUCLEOTIDE SEQUENCE</scope>
    <source>
        <strain evidence="1">ATCC 51985</strain>
    </source>
</reference>
<dbReference type="InterPro" id="IPR016516">
    <property type="entry name" value="UCP07580"/>
</dbReference>
<accession>A0ABY3UUX5</accession>